<evidence type="ECO:0000256" key="6">
    <source>
        <dbReference type="ARBA" id="ARBA00023136"/>
    </source>
</evidence>
<feature type="transmembrane region" description="Helical" evidence="7">
    <location>
        <begin position="269"/>
        <end position="293"/>
    </location>
</feature>
<feature type="transmembrane region" description="Helical" evidence="7">
    <location>
        <begin position="76"/>
        <end position="95"/>
    </location>
</feature>
<gene>
    <name evidence="9" type="ORF">HH215_02685</name>
</gene>
<dbReference type="InterPro" id="IPR036259">
    <property type="entry name" value="MFS_trans_sf"/>
</dbReference>
<dbReference type="PRINTS" id="PR01036">
    <property type="entry name" value="TCRTETB"/>
</dbReference>
<dbReference type="EMBL" id="CP051680">
    <property type="protein sequence ID" value="QJD82192.1"/>
    <property type="molecule type" value="Genomic_DNA"/>
</dbReference>
<feature type="transmembrane region" description="Helical" evidence="7">
    <location>
        <begin position="101"/>
        <end position="122"/>
    </location>
</feature>
<organism evidence="9 10">
    <name type="scientific">Cohnella herbarum</name>
    <dbReference type="NCBI Taxonomy" id="2728023"/>
    <lineage>
        <taxon>Bacteria</taxon>
        <taxon>Bacillati</taxon>
        <taxon>Bacillota</taxon>
        <taxon>Bacilli</taxon>
        <taxon>Bacillales</taxon>
        <taxon>Paenibacillaceae</taxon>
        <taxon>Cohnella</taxon>
    </lineage>
</organism>
<dbReference type="InterPro" id="IPR020846">
    <property type="entry name" value="MFS_dom"/>
</dbReference>
<proteinExistence type="predicted"/>
<feature type="transmembrane region" description="Helical" evidence="7">
    <location>
        <begin position="466"/>
        <end position="488"/>
    </location>
</feature>
<feature type="transmembrane region" description="Helical" evidence="7">
    <location>
        <begin position="363"/>
        <end position="382"/>
    </location>
</feature>
<dbReference type="SUPFAM" id="SSF103473">
    <property type="entry name" value="MFS general substrate transporter"/>
    <property type="match status" value="1"/>
</dbReference>
<keyword evidence="3" id="KW-1003">Cell membrane</keyword>
<dbReference type="Pfam" id="PF07690">
    <property type="entry name" value="MFS_1"/>
    <property type="match status" value="1"/>
</dbReference>
<protein>
    <submittedName>
        <fullName evidence="9">MFS transporter</fullName>
    </submittedName>
</protein>
<evidence type="ECO:0000256" key="7">
    <source>
        <dbReference type="SAM" id="Phobius"/>
    </source>
</evidence>
<dbReference type="GO" id="GO:0022857">
    <property type="term" value="F:transmembrane transporter activity"/>
    <property type="evidence" value="ECO:0007669"/>
    <property type="project" value="InterPro"/>
</dbReference>
<evidence type="ECO:0000256" key="3">
    <source>
        <dbReference type="ARBA" id="ARBA00022475"/>
    </source>
</evidence>
<dbReference type="InterPro" id="IPR004638">
    <property type="entry name" value="EmrB-like"/>
</dbReference>
<evidence type="ECO:0000259" key="8">
    <source>
        <dbReference type="PROSITE" id="PS50850"/>
    </source>
</evidence>
<evidence type="ECO:0000256" key="5">
    <source>
        <dbReference type="ARBA" id="ARBA00022989"/>
    </source>
</evidence>
<dbReference type="Proteomes" id="UP000502248">
    <property type="component" value="Chromosome"/>
</dbReference>
<evidence type="ECO:0000256" key="2">
    <source>
        <dbReference type="ARBA" id="ARBA00022448"/>
    </source>
</evidence>
<dbReference type="AlphaFoldDB" id="A0A7Z2ZKJ8"/>
<name>A0A7Z2ZKJ8_9BACL</name>
<dbReference type="CDD" id="cd17502">
    <property type="entry name" value="MFS_Azr1_MDR_like"/>
    <property type="match status" value="1"/>
</dbReference>
<evidence type="ECO:0000313" key="10">
    <source>
        <dbReference type="Proteomes" id="UP000502248"/>
    </source>
</evidence>
<feature type="transmembrane region" description="Helical" evidence="7">
    <location>
        <begin position="162"/>
        <end position="184"/>
    </location>
</feature>
<evidence type="ECO:0000313" key="9">
    <source>
        <dbReference type="EMBL" id="QJD82192.1"/>
    </source>
</evidence>
<dbReference type="Gene3D" id="1.20.1250.20">
    <property type="entry name" value="MFS general substrate transporter like domains"/>
    <property type="match status" value="2"/>
</dbReference>
<feature type="transmembrane region" description="Helical" evidence="7">
    <location>
        <begin position="47"/>
        <end position="64"/>
    </location>
</feature>
<feature type="transmembrane region" description="Helical" evidence="7">
    <location>
        <begin position="134"/>
        <end position="156"/>
    </location>
</feature>
<dbReference type="KEGG" id="cheb:HH215_02685"/>
<keyword evidence="10" id="KW-1185">Reference proteome</keyword>
<keyword evidence="5 7" id="KW-1133">Transmembrane helix</keyword>
<dbReference type="FunFam" id="1.20.1720.10:FF:000004">
    <property type="entry name" value="EmrB/QacA family drug resistance transporter"/>
    <property type="match status" value="1"/>
</dbReference>
<accession>A0A7Z2ZKJ8</accession>
<keyword evidence="2" id="KW-0813">Transport</keyword>
<dbReference type="PROSITE" id="PS50850">
    <property type="entry name" value="MFS"/>
    <property type="match status" value="1"/>
</dbReference>
<evidence type="ECO:0000256" key="4">
    <source>
        <dbReference type="ARBA" id="ARBA00022692"/>
    </source>
</evidence>
<feature type="domain" description="Major facilitator superfamily (MFS) profile" evidence="8">
    <location>
        <begin position="11"/>
        <end position="498"/>
    </location>
</feature>
<feature type="transmembrane region" description="Helical" evidence="7">
    <location>
        <begin position="403"/>
        <end position="422"/>
    </location>
</feature>
<dbReference type="PANTHER" id="PTHR23501">
    <property type="entry name" value="MAJOR FACILITATOR SUPERFAMILY"/>
    <property type="match status" value="1"/>
</dbReference>
<dbReference type="InterPro" id="IPR011701">
    <property type="entry name" value="MFS"/>
</dbReference>
<sequence length="500" mass="53425">MLNESRKALFITIGLILGLIMSSLDQTIVSSAMPTIVNQLDGMTLYSWGFSIYMLVSTTAMPIYGKLADLFGRKKVYLIGLTLFLIGSVLCGVAGSMEQFIVYRAIHGLGAGALMPIAFTIIGDVYPPEKRGKFMGLFGTVFAVSSLLGPTLGGAIAEHWGWGWIFLINLPLGIAAFLFIYVSLRESRNGENRSIDWLGAASFTGAIVSILLALILIGNDQGSRSHYSWDSSIILILLGAGSMLLIFFSWIETKAKDPFIPLRLFKIRVIAYGNIAGFFMSAAMFGAIVYIPLFVQGVIGVNPTLAGFILTPLLLSVVVTTTIGGRLLAKVSYRAILVPSLLLMGVGFYFLSRMNADTSEIEAIAYMVVTGLGMGAVYPTLGTAAQSAVDIADRGTATSSSQFFRSIGGTIGVSVFGSILAIRMDIQSAGASGGFVDQRLLLDAETRGALTGAVLSDLQSRLSESLGLVFEIGMILIVFACIACLMIGNARLVQRNRKEA</sequence>
<evidence type="ECO:0000256" key="1">
    <source>
        <dbReference type="ARBA" id="ARBA00004651"/>
    </source>
</evidence>
<feature type="transmembrane region" description="Helical" evidence="7">
    <location>
        <begin position="196"/>
        <end position="217"/>
    </location>
</feature>
<keyword evidence="6 7" id="KW-0472">Membrane</keyword>
<feature type="transmembrane region" description="Helical" evidence="7">
    <location>
        <begin position="305"/>
        <end position="324"/>
    </location>
</feature>
<dbReference type="GO" id="GO:0005886">
    <property type="term" value="C:plasma membrane"/>
    <property type="evidence" value="ECO:0007669"/>
    <property type="project" value="UniProtKB-SubCell"/>
</dbReference>
<feature type="transmembrane region" description="Helical" evidence="7">
    <location>
        <begin position="331"/>
        <end position="351"/>
    </location>
</feature>
<dbReference type="NCBIfam" id="TIGR00711">
    <property type="entry name" value="efflux_EmrB"/>
    <property type="match status" value="1"/>
</dbReference>
<keyword evidence="4 7" id="KW-0812">Transmembrane</keyword>
<reference evidence="9 10" key="1">
    <citation type="submission" date="2020-04" db="EMBL/GenBank/DDBJ databases">
        <title>Genome sequencing of novel species.</title>
        <authorList>
            <person name="Heo J."/>
            <person name="Kim S.-J."/>
            <person name="Kim J.-S."/>
            <person name="Hong S.-B."/>
            <person name="Kwon S.-W."/>
        </authorList>
    </citation>
    <scope>NUCLEOTIDE SEQUENCE [LARGE SCALE GENOMIC DNA]</scope>
    <source>
        <strain evidence="9 10">MFER-1</strain>
    </source>
</reference>
<comment type="subcellular location">
    <subcellularLocation>
        <location evidence="1">Cell membrane</location>
        <topology evidence="1">Multi-pass membrane protein</topology>
    </subcellularLocation>
</comment>
<dbReference type="PANTHER" id="PTHR23501:SF170">
    <property type="entry name" value="MULTIDRUG RESISTANCE PROTEIN 3"/>
    <property type="match status" value="1"/>
</dbReference>
<dbReference type="RefSeq" id="WP_169278494.1">
    <property type="nucleotide sequence ID" value="NZ_CP051680.1"/>
</dbReference>
<feature type="transmembrane region" description="Helical" evidence="7">
    <location>
        <begin position="229"/>
        <end position="248"/>
    </location>
</feature>